<feature type="binding site" evidence="4">
    <location>
        <begin position="8"/>
        <end position="12"/>
    </location>
    <ligand>
        <name>ATP</name>
        <dbReference type="ChEBI" id="CHEBI:30616"/>
    </ligand>
</feature>
<keyword evidence="6" id="KW-0436">Ligase</keyword>
<dbReference type="EC" id="6.3.3.2" evidence="5"/>
<evidence type="ECO:0000313" key="7">
    <source>
        <dbReference type="Proteomes" id="UP001210770"/>
    </source>
</evidence>
<feature type="binding site" evidence="4">
    <location>
        <begin position="128"/>
        <end position="136"/>
    </location>
    <ligand>
        <name>ATP</name>
        <dbReference type="ChEBI" id="CHEBI:30616"/>
    </ligand>
</feature>
<dbReference type="GO" id="GO:0009396">
    <property type="term" value="P:folic acid-containing compound biosynthetic process"/>
    <property type="evidence" value="ECO:0007669"/>
    <property type="project" value="TreeGrafter"/>
</dbReference>
<proteinExistence type="inferred from homology"/>
<dbReference type="GO" id="GO:0005524">
    <property type="term" value="F:ATP binding"/>
    <property type="evidence" value="ECO:0007669"/>
    <property type="project" value="UniProtKB-KW"/>
</dbReference>
<protein>
    <recommendedName>
        <fullName evidence="5">5-formyltetrahydrofolate cyclo-ligase</fullName>
        <ecNumber evidence="5">6.3.3.2</ecNumber>
    </recommendedName>
</protein>
<feature type="binding site" evidence="4">
    <location>
        <position position="55"/>
    </location>
    <ligand>
        <name>substrate</name>
    </ligand>
</feature>
<dbReference type="GO" id="GO:0035999">
    <property type="term" value="P:tetrahydrofolate interconversion"/>
    <property type="evidence" value="ECO:0007669"/>
    <property type="project" value="TreeGrafter"/>
</dbReference>
<evidence type="ECO:0000256" key="5">
    <source>
        <dbReference type="RuleBase" id="RU361279"/>
    </source>
</evidence>
<dbReference type="PANTHER" id="PTHR23407:SF1">
    <property type="entry name" value="5-FORMYLTETRAHYDROFOLATE CYCLO-LIGASE"/>
    <property type="match status" value="1"/>
</dbReference>
<dbReference type="InterPro" id="IPR024185">
    <property type="entry name" value="FTHF_cligase-like_sf"/>
</dbReference>
<dbReference type="PIRSF" id="PIRSF006806">
    <property type="entry name" value="FTHF_cligase"/>
    <property type="match status" value="1"/>
</dbReference>
<comment type="catalytic activity">
    <reaction evidence="5">
        <text>(6S)-5-formyl-5,6,7,8-tetrahydrofolate + ATP = (6R)-5,10-methenyltetrahydrofolate + ADP + phosphate</text>
        <dbReference type="Rhea" id="RHEA:10488"/>
        <dbReference type="ChEBI" id="CHEBI:30616"/>
        <dbReference type="ChEBI" id="CHEBI:43474"/>
        <dbReference type="ChEBI" id="CHEBI:57455"/>
        <dbReference type="ChEBI" id="CHEBI:57457"/>
        <dbReference type="ChEBI" id="CHEBI:456216"/>
        <dbReference type="EC" id="6.3.3.2"/>
    </reaction>
</comment>
<dbReference type="GO" id="GO:0030272">
    <property type="term" value="F:5-formyltetrahydrofolate cyclo-ligase activity"/>
    <property type="evidence" value="ECO:0007669"/>
    <property type="project" value="UniProtKB-EC"/>
</dbReference>
<keyword evidence="5" id="KW-0479">Metal-binding</keyword>
<dbReference type="RefSeq" id="WP_271687951.1">
    <property type="nucleotide sequence ID" value="NZ_CP116423.1"/>
</dbReference>
<dbReference type="PANTHER" id="PTHR23407">
    <property type="entry name" value="ATPASE INHIBITOR/5-FORMYLTETRAHYDROFOLATE CYCLO-LIGASE"/>
    <property type="match status" value="1"/>
</dbReference>
<evidence type="ECO:0000256" key="2">
    <source>
        <dbReference type="ARBA" id="ARBA00022741"/>
    </source>
</evidence>
<organism evidence="6 7">
    <name type="scientific">Sulfitobacter faviae</name>
    <dbReference type="NCBI Taxonomy" id="1775881"/>
    <lineage>
        <taxon>Bacteria</taxon>
        <taxon>Pseudomonadati</taxon>
        <taxon>Pseudomonadota</taxon>
        <taxon>Alphaproteobacteria</taxon>
        <taxon>Rhodobacterales</taxon>
        <taxon>Roseobacteraceae</taxon>
        <taxon>Sulfitobacter</taxon>
    </lineage>
</organism>
<dbReference type="Pfam" id="PF01812">
    <property type="entry name" value="5-FTHF_cyc-lig"/>
    <property type="match status" value="1"/>
</dbReference>
<gene>
    <name evidence="6" type="ORF">PL336_12400</name>
</gene>
<name>A0AAX3LMS3_9RHOB</name>
<dbReference type="Gene3D" id="3.40.50.10420">
    <property type="entry name" value="NagB/RpiA/CoA transferase-like"/>
    <property type="match status" value="1"/>
</dbReference>
<evidence type="ECO:0000313" key="6">
    <source>
        <dbReference type="EMBL" id="WCE69598.1"/>
    </source>
</evidence>
<keyword evidence="3 4" id="KW-0067">ATP-binding</keyword>
<sequence length="195" mass="20934">MSDCAARKAEARKAAFARRKPLFDQANAAQAGYLSEVLAGYRGVPLSGFMPIRTEIDPRPAMAEACAHGPVGVPVIKKPNHPLSFARWTPETAMVPGTFGAMIPAEPDFFEPEIVIVPLLAFNRAGGRLGYGGGFYDRTLAMLRARRATLAIGFAFAGQEWDDIPLEDTDAPLDLIVTEAGVIEVTQGQPPSHAE</sequence>
<evidence type="ECO:0000256" key="3">
    <source>
        <dbReference type="ARBA" id="ARBA00022840"/>
    </source>
</evidence>
<dbReference type="GO" id="GO:0046872">
    <property type="term" value="F:metal ion binding"/>
    <property type="evidence" value="ECO:0007669"/>
    <property type="project" value="UniProtKB-KW"/>
</dbReference>
<dbReference type="Proteomes" id="UP001210770">
    <property type="component" value="Chromosome"/>
</dbReference>
<feature type="binding site" evidence="4">
    <location>
        <position position="50"/>
    </location>
    <ligand>
        <name>substrate</name>
    </ligand>
</feature>
<reference evidence="6" key="1">
    <citation type="submission" date="2023-01" db="EMBL/GenBank/DDBJ databases">
        <title>Comparative genomic analysis of cold water coral derived Sulfitobacter faviae: insights into their metabolism and habitat adaptation.</title>
        <authorList>
            <person name="Guo Y."/>
            <person name="Lin S."/>
            <person name="Huang Z."/>
            <person name="Tang K."/>
            <person name="Wang X."/>
        </authorList>
    </citation>
    <scope>NUCLEOTIDE SEQUENCE</scope>
    <source>
        <strain evidence="6">SCSIO W_1865</strain>
    </source>
</reference>
<dbReference type="AlphaFoldDB" id="A0AAX3LMS3"/>
<accession>A0AAX3LMS3</accession>
<keyword evidence="5" id="KW-0460">Magnesium</keyword>
<evidence type="ECO:0000256" key="1">
    <source>
        <dbReference type="ARBA" id="ARBA00010638"/>
    </source>
</evidence>
<evidence type="ECO:0000256" key="4">
    <source>
        <dbReference type="PIRSR" id="PIRSR006806-1"/>
    </source>
</evidence>
<comment type="similarity">
    <text evidence="1 5">Belongs to the 5-formyltetrahydrofolate cyclo-ligase family.</text>
</comment>
<dbReference type="NCBIfam" id="TIGR02727">
    <property type="entry name" value="MTHFS_bact"/>
    <property type="match status" value="1"/>
</dbReference>
<keyword evidence="2 4" id="KW-0547">Nucleotide-binding</keyword>
<dbReference type="InterPro" id="IPR037171">
    <property type="entry name" value="NagB/RpiA_transferase-like"/>
</dbReference>
<dbReference type="EMBL" id="CP116423">
    <property type="protein sequence ID" value="WCE69598.1"/>
    <property type="molecule type" value="Genomic_DNA"/>
</dbReference>
<dbReference type="SUPFAM" id="SSF100950">
    <property type="entry name" value="NagB/RpiA/CoA transferase-like"/>
    <property type="match status" value="1"/>
</dbReference>
<comment type="cofactor">
    <cofactor evidence="5">
        <name>Mg(2+)</name>
        <dbReference type="ChEBI" id="CHEBI:18420"/>
    </cofactor>
</comment>
<dbReference type="InterPro" id="IPR002698">
    <property type="entry name" value="FTHF_cligase"/>
</dbReference>